<proteinExistence type="predicted"/>
<evidence type="ECO:0000313" key="2">
    <source>
        <dbReference type="Proteomes" id="UP000031516"/>
    </source>
</evidence>
<accession>A0A0A8LCQ9</accession>
<sequence>MVRAFAELSNHRRHVLEWYRYSLKNIKANVPTDNLRIELYNTFKETVRRNKNHKAGWYVRGLLEDLSLLNKHIVDDDIGKLAALLKSYLDKIGPLPAKVGNLNVPVKRSSVMNKLDTQTKIEKKQQVVPISGSDDLYRYLLKNYNLNGPTKTIPSKYINQLLRPLAIHEKYCHILYRLEHLIAKGPPKVSINYTNAGQSRIWFIRAPFNRKARQSKRLTGIIIKARLKAQDNLDRARQCETDLLYAYQEAQWEYTLVHNQPYPKKFSEVVALIKSGKLGNVPNMFVEWIKPIFEQIDILNKTNNKTQQKFVKSRDQLVDGQQYQYFYQLNQQIYQKRLKRFQGLKAELHTTNPFTKENNLGALLVKWKFMKPNQLSKLTS</sequence>
<reference evidence="1 2" key="1">
    <citation type="submission" date="2014-03" db="EMBL/GenBank/DDBJ databases">
        <title>The genome of Kluyveromyces dobzhanskii.</title>
        <authorList>
            <person name="Nystedt B."/>
            <person name="Astrom S."/>
        </authorList>
    </citation>
    <scope>NUCLEOTIDE SEQUENCE [LARGE SCALE GENOMIC DNA]</scope>
    <source>
        <strain evidence="1 2">CBS 2104</strain>
    </source>
</reference>
<dbReference type="OrthoDB" id="4065996at2759"/>
<dbReference type="EMBL" id="CCBQ010000045">
    <property type="protein sequence ID" value="CDO95898.1"/>
    <property type="molecule type" value="Genomic_DNA"/>
</dbReference>
<organism evidence="1 2">
    <name type="scientific">Kluyveromyces dobzhanskii CBS 2104</name>
    <dbReference type="NCBI Taxonomy" id="1427455"/>
    <lineage>
        <taxon>Eukaryota</taxon>
        <taxon>Fungi</taxon>
        <taxon>Dikarya</taxon>
        <taxon>Ascomycota</taxon>
        <taxon>Saccharomycotina</taxon>
        <taxon>Saccharomycetes</taxon>
        <taxon>Saccharomycetales</taxon>
        <taxon>Saccharomycetaceae</taxon>
        <taxon>Kluyveromyces</taxon>
    </lineage>
</organism>
<dbReference type="Proteomes" id="UP000031516">
    <property type="component" value="Unassembled WGS sequence"/>
</dbReference>
<evidence type="ECO:0000313" key="1">
    <source>
        <dbReference type="EMBL" id="CDO95898.1"/>
    </source>
</evidence>
<dbReference type="AlphaFoldDB" id="A0A0A8LCQ9"/>
<keyword evidence="2" id="KW-1185">Reference proteome</keyword>
<comment type="caution">
    <text evidence="1">The sequence shown here is derived from an EMBL/GenBank/DDBJ whole genome shotgun (WGS) entry which is preliminary data.</text>
</comment>
<name>A0A0A8LCQ9_9SACH</name>
<gene>
    <name evidence="1" type="ORF">KLDO_g4122</name>
</gene>
<protein>
    <submittedName>
        <fullName evidence="1">WGS project CCBQ000000000 data, contig 00015</fullName>
    </submittedName>
</protein>